<reference evidence="2 3" key="1">
    <citation type="submission" date="2017-06" db="EMBL/GenBank/DDBJ databases">
        <title>Comparative genomic analysis of Ambrosia Fusariam Clade fungi.</title>
        <authorList>
            <person name="Stajich J.E."/>
            <person name="Carrillo J."/>
            <person name="Kijimoto T."/>
            <person name="Eskalen A."/>
            <person name="O'Donnell K."/>
            <person name="Kasson M."/>
        </authorList>
    </citation>
    <scope>NUCLEOTIDE SEQUENCE [LARGE SCALE GENOMIC DNA]</scope>
    <source>
        <strain evidence="2 3">UCR1854</strain>
    </source>
</reference>
<keyword evidence="3" id="KW-1185">Reference proteome</keyword>
<comment type="caution">
    <text evidence="2">The sequence shown here is derived from an EMBL/GenBank/DDBJ whole genome shotgun (WGS) entry which is preliminary data.</text>
</comment>
<evidence type="ECO:0000259" key="1">
    <source>
        <dbReference type="Pfam" id="PF06985"/>
    </source>
</evidence>
<evidence type="ECO:0000313" key="2">
    <source>
        <dbReference type="EMBL" id="RTE83590.1"/>
    </source>
</evidence>
<organism evidence="2 3">
    <name type="scientific">Fusarium euwallaceae</name>
    <dbReference type="NCBI Taxonomy" id="1147111"/>
    <lineage>
        <taxon>Eukaryota</taxon>
        <taxon>Fungi</taxon>
        <taxon>Dikarya</taxon>
        <taxon>Ascomycota</taxon>
        <taxon>Pezizomycotina</taxon>
        <taxon>Sordariomycetes</taxon>
        <taxon>Hypocreomycetidae</taxon>
        <taxon>Hypocreales</taxon>
        <taxon>Nectriaceae</taxon>
        <taxon>Fusarium</taxon>
        <taxon>Fusarium solani species complex</taxon>
    </lineage>
</organism>
<evidence type="ECO:0000313" key="3">
    <source>
        <dbReference type="Proteomes" id="UP000287124"/>
    </source>
</evidence>
<feature type="domain" description="Heterokaryon incompatibility" evidence="1">
    <location>
        <begin position="83"/>
        <end position="231"/>
    </location>
</feature>
<dbReference type="Pfam" id="PF06985">
    <property type="entry name" value="HET"/>
    <property type="match status" value="1"/>
</dbReference>
<sequence>MTMIDAKIQHLCQPKSPGFKSDSTIQLMQGWLETCLGRYQKCTQRGKDSEQFQLPTRLLDIGVLGSRGCRLVLTDSESISGGYLTLSHSWGSSPFLQLNSETMSALTGGILIHELPATFQDAIFIAQQLGIRYMWIDSLCIQQDSKEDWIREASTMRHVYGFATVNIVAGHSEGPEGGLFPSRDLSSVESVVVESKWDDQPEGNYLLWDESALQHDFESATLTQRGWVFQERLLAPRILQFGKIQVYWGCSELFATEAWPQGVRLAAGEPLRFGTDLDALDKTACMEIPPISKWHQGSVNLLSQEPVAVWECLVVQYSKTELTYGEDKLVALSGVAKLFQQTFKDRYLAGMWWSTFPRLLCWRRGWEKGATVRPDYRAPSWSWASIDGPIHFTTLITPIFCTRLLEEYLVEVVDASVMPLGNDEMAQVQGGQVTVKARLHSFKVISQQERRFILEIDGKVQDCGEGSFILDATLQEELEDQQLWIMPARLVVEEMEEELDSNAEGIVLRRKTEIDGEAGSDDIYERIGYLYVPAVEGDRGVELFGLHVEKVDGNTQTGSTLRLRRDTGLLQTVTIV</sequence>
<protein>
    <recommendedName>
        <fullName evidence="1">Heterokaryon incompatibility domain-containing protein</fullName>
    </recommendedName>
</protein>
<accession>A0A430M6K1</accession>
<dbReference type="InterPro" id="IPR010730">
    <property type="entry name" value="HET"/>
</dbReference>
<dbReference type="AlphaFoldDB" id="A0A430M6K1"/>
<dbReference type="PANTHER" id="PTHR33112:SF8">
    <property type="entry name" value="HETEROKARYON INCOMPATIBILITY DOMAIN-CONTAINING PROTEIN"/>
    <property type="match status" value="1"/>
</dbReference>
<dbReference type="EMBL" id="MIKF01000014">
    <property type="protein sequence ID" value="RTE83590.1"/>
    <property type="molecule type" value="Genomic_DNA"/>
</dbReference>
<name>A0A430M6K1_9HYPO</name>
<dbReference type="PANTHER" id="PTHR33112">
    <property type="entry name" value="DOMAIN PROTEIN, PUTATIVE-RELATED"/>
    <property type="match status" value="1"/>
</dbReference>
<proteinExistence type="predicted"/>
<dbReference type="Proteomes" id="UP000287124">
    <property type="component" value="Unassembled WGS sequence"/>
</dbReference>
<gene>
    <name evidence="2" type="ORF">BHE90_001850</name>
</gene>